<proteinExistence type="predicted"/>
<dbReference type="AlphaFoldDB" id="A0A382UD99"/>
<reference evidence="2" key="1">
    <citation type="submission" date="2018-05" db="EMBL/GenBank/DDBJ databases">
        <authorList>
            <person name="Lanie J.A."/>
            <person name="Ng W.-L."/>
            <person name="Kazmierczak K.M."/>
            <person name="Andrzejewski T.M."/>
            <person name="Davidsen T.M."/>
            <person name="Wayne K.J."/>
            <person name="Tettelin H."/>
            <person name="Glass J.I."/>
            <person name="Rusch D."/>
            <person name="Podicherti R."/>
            <person name="Tsui H.-C.T."/>
            <person name="Winkler M.E."/>
        </authorList>
    </citation>
    <scope>NUCLEOTIDE SEQUENCE</scope>
</reference>
<gene>
    <name evidence="2" type="ORF">METZ01_LOCUS384585</name>
</gene>
<feature type="non-terminal residue" evidence="2">
    <location>
        <position position="116"/>
    </location>
</feature>
<dbReference type="Gene3D" id="3.40.50.12140">
    <property type="entry name" value="Domain of unknown function DUF4159"/>
    <property type="match status" value="1"/>
</dbReference>
<accession>A0A382UD99</accession>
<sequence length="116" mass="12625">MPGPAPLDSIGIARLQYEGGGDWYANPSSLPNLLAAIRERAGMSVSRREVSVRALDPSLSDHPYLYMTGHGNVAFTPAERTALRAYLLEGGFLHADDNYGLDESFRSEIAEIFPDA</sequence>
<evidence type="ECO:0000259" key="1">
    <source>
        <dbReference type="Pfam" id="PF13709"/>
    </source>
</evidence>
<dbReference type="InterPro" id="IPR025297">
    <property type="entry name" value="DUF4159"/>
</dbReference>
<protein>
    <recommendedName>
        <fullName evidence="1">DUF4159 domain-containing protein</fullName>
    </recommendedName>
</protein>
<dbReference type="Pfam" id="PF13709">
    <property type="entry name" value="DUF4159"/>
    <property type="match status" value="1"/>
</dbReference>
<organism evidence="2">
    <name type="scientific">marine metagenome</name>
    <dbReference type="NCBI Taxonomy" id="408172"/>
    <lineage>
        <taxon>unclassified sequences</taxon>
        <taxon>metagenomes</taxon>
        <taxon>ecological metagenomes</taxon>
    </lineage>
</organism>
<feature type="domain" description="DUF4159" evidence="1">
    <location>
        <begin position="12"/>
        <end position="115"/>
    </location>
</feature>
<name>A0A382UD99_9ZZZZ</name>
<evidence type="ECO:0000313" key="2">
    <source>
        <dbReference type="EMBL" id="SVD31731.1"/>
    </source>
</evidence>
<dbReference type="EMBL" id="UINC01143034">
    <property type="protein sequence ID" value="SVD31731.1"/>
    <property type="molecule type" value="Genomic_DNA"/>
</dbReference>